<dbReference type="Pfam" id="PF06962">
    <property type="entry name" value="rRNA_methylase"/>
    <property type="match status" value="1"/>
</dbReference>
<keyword evidence="1" id="KW-0808">Transferase</keyword>
<dbReference type="InterPro" id="IPR010719">
    <property type="entry name" value="MnmM_MeTrfase"/>
</dbReference>
<dbReference type="PANTHER" id="PTHR35276:SF1">
    <property type="entry name" value="TRNA (MNM(5)S(2)U34)-METHYLTRANSFERASE, CHLOROPLASTIC"/>
    <property type="match status" value="1"/>
</dbReference>
<name>A0A934I155_9CLOT</name>
<dbReference type="Gene3D" id="3.40.50.150">
    <property type="entry name" value="Vaccinia Virus protein VP39"/>
    <property type="match status" value="1"/>
</dbReference>
<dbReference type="SUPFAM" id="SSF53335">
    <property type="entry name" value="S-adenosyl-L-methionine-dependent methyltransferases"/>
    <property type="match status" value="1"/>
</dbReference>
<dbReference type="InterPro" id="IPR029063">
    <property type="entry name" value="SAM-dependent_MTases_sf"/>
</dbReference>
<keyword evidence="2" id="KW-1185">Reference proteome</keyword>
<organism evidence="1 2">
    <name type="scientific">Clostridium aciditolerans</name>
    <dbReference type="NCBI Taxonomy" id="339861"/>
    <lineage>
        <taxon>Bacteria</taxon>
        <taxon>Bacillati</taxon>
        <taxon>Bacillota</taxon>
        <taxon>Clostridia</taxon>
        <taxon>Eubacteriales</taxon>
        <taxon>Clostridiaceae</taxon>
        <taxon>Clostridium</taxon>
    </lineage>
</organism>
<dbReference type="AlphaFoldDB" id="A0A934I155"/>
<reference evidence="1" key="1">
    <citation type="submission" date="2020-12" db="EMBL/GenBank/DDBJ databases">
        <title>Clostridium thailandense sp. nov., a novel acetogenic bacterium isolated from peat land soil in Thailand.</title>
        <authorList>
            <person name="Chaikitkaew S."/>
            <person name="Birkeland N.K."/>
        </authorList>
    </citation>
    <scope>NUCLEOTIDE SEQUENCE</scope>
    <source>
        <strain evidence="1">DSM 17425</strain>
    </source>
</reference>
<dbReference type="PANTHER" id="PTHR35276">
    <property type="entry name" value="S-ADENOSYL-L-METHIONINE-DEPENDENT METHYLTRANSFERASES SUPERFAMILY PROTEIN"/>
    <property type="match status" value="1"/>
</dbReference>
<dbReference type="GO" id="GO:0008168">
    <property type="term" value="F:methyltransferase activity"/>
    <property type="evidence" value="ECO:0007669"/>
    <property type="project" value="UniProtKB-KW"/>
</dbReference>
<comment type="caution">
    <text evidence="1">The sequence shown here is derived from an EMBL/GenBank/DDBJ whole genome shotgun (WGS) entry which is preliminary data.</text>
</comment>
<sequence length="180" mass="20745">MYRYVTDVSKLSHYIVKNFCINFNVAVDATLGNGYDSDFLSKNFAKVYAFDIQKCAVDKYTEKNIDNVYLINDSHEYFSKYINEKVDCIMYNLGFLPGGDKKVTTRWESTLKSLEDALNIIDEGAIVSIALYRGHEEGKKEEEIVINYVEKLPKNKYGVMIHSFANRDNNPPILIIIEKK</sequence>
<keyword evidence="1" id="KW-0489">Methyltransferase</keyword>
<gene>
    <name evidence="1" type="ORF">I6U51_19860</name>
</gene>
<accession>A0A934I155</accession>
<evidence type="ECO:0000313" key="1">
    <source>
        <dbReference type="EMBL" id="MBI6874929.1"/>
    </source>
</evidence>
<dbReference type="Proteomes" id="UP000622687">
    <property type="component" value="Unassembled WGS sequence"/>
</dbReference>
<proteinExistence type="predicted"/>
<dbReference type="RefSeq" id="WP_211144306.1">
    <property type="nucleotide sequence ID" value="NZ_JAEEGB010000037.1"/>
</dbReference>
<evidence type="ECO:0000313" key="2">
    <source>
        <dbReference type="Proteomes" id="UP000622687"/>
    </source>
</evidence>
<dbReference type="EMBL" id="JAEEGB010000037">
    <property type="protein sequence ID" value="MBI6874929.1"/>
    <property type="molecule type" value="Genomic_DNA"/>
</dbReference>
<protein>
    <submittedName>
        <fullName evidence="1">Class I SAM-dependent methyltransferase</fullName>
    </submittedName>
</protein>
<dbReference type="GO" id="GO:0032259">
    <property type="term" value="P:methylation"/>
    <property type="evidence" value="ECO:0007669"/>
    <property type="project" value="UniProtKB-KW"/>
</dbReference>